<dbReference type="InterPro" id="IPR006447">
    <property type="entry name" value="Myb_dom_plants"/>
</dbReference>
<dbReference type="GO" id="GO:0000160">
    <property type="term" value="P:phosphorelay signal transduction system"/>
    <property type="evidence" value="ECO:0007669"/>
    <property type="project" value="UniProtKB-KW"/>
</dbReference>
<keyword evidence="4" id="KW-0804">Transcription</keyword>
<dbReference type="PANTHER" id="PTHR43874">
    <property type="entry name" value="TWO-COMPONENT RESPONSE REGULATOR"/>
    <property type="match status" value="1"/>
</dbReference>
<evidence type="ECO:0000313" key="6">
    <source>
        <dbReference type="EnsemblPlants" id="LPERR05G12280.1"/>
    </source>
</evidence>
<reference evidence="6" key="3">
    <citation type="submission" date="2015-04" db="UniProtKB">
        <authorList>
            <consortium name="EnsemblPlants"/>
        </authorList>
    </citation>
    <scope>IDENTIFICATION</scope>
</reference>
<reference evidence="6 7" key="1">
    <citation type="submission" date="2012-08" db="EMBL/GenBank/DDBJ databases">
        <title>Oryza genome evolution.</title>
        <authorList>
            <person name="Wing R.A."/>
        </authorList>
    </citation>
    <scope>NUCLEOTIDE SEQUENCE</scope>
</reference>
<dbReference type="NCBIfam" id="TIGR01557">
    <property type="entry name" value="myb_SHAQKYF"/>
    <property type="match status" value="1"/>
</dbReference>
<dbReference type="InterPro" id="IPR009057">
    <property type="entry name" value="Homeodomain-like_sf"/>
</dbReference>
<dbReference type="SUPFAM" id="SSF46689">
    <property type="entry name" value="Homeodomain-like"/>
    <property type="match status" value="1"/>
</dbReference>
<dbReference type="Gene3D" id="1.10.10.60">
    <property type="entry name" value="Homeodomain-like"/>
    <property type="match status" value="1"/>
</dbReference>
<proteinExistence type="predicted"/>
<keyword evidence="5" id="KW-0539">Nucleus</keyword>
<evidence type="ECO:0000256" key="1">
    <source>
        <dbReference type="ARBA" id="ARBA00023012"/>
    </source>
</evidence>
<name>A0A0D9WG75_9ORYZ</name>
<dbReference type="Gramene" id="LPERR05G12280.1">
    <property type="protein sequence ID" value="LPERR05G12280.1"/>
    <property type="gene ID" value="LPERR05G12280"/>
</dbReference>
<dbReference type="PANTHER" id="PTHR43874:SF84">
    <property type="entry name" value="TWO-COMPONENT RESPONSE REGULATOR ORR27"/>
    <property type="match status" value="1"/>
</dbReference>
<accession>A0A0D9WG75</accession>
<evidence type="ECO:0000313" key="7">
    <source>
        <dbReference type="Proteomes" id="UP000032180"/>
    </source>
</evidence>
<dbReference type="Proteomes" id="UP000032180">
    <property type="component" value="Chromosome 5"/>
</dbReference>
<evidence type="ECO:0008006" key="8">
    <source>
        <dbReference type="Google" id="ProtNLM"/>
    </source>
</evidence>
<keyword evidence="7" id="KW-1185">Reference proteome</keyword>
<organism evidence="6 7">
    <name type="scientific">Leersia perrieri</name>
    <dbReference type="NCBI Taxonomy" id="77586"/>
    <lineage>
        <taxon>Eukaryota</taxon>
        <taxon>Viridiplantae</taxon>
        <taxon>Streptophyta</taxon>
        <taxon>Embryophyta</taxon>
        <taxon>Tracheophyta</taxon>
        <taxon>Spermatophyta</taxon>
        <taxon>Magnoliopsida</taxon>
        <taxon>Liliopsida</taxon>
        <taxon>Poales</taxon>
        <taxon>Poaceae</taxon>
        <taxon>BOP clade</taxon>
        <taxon>Oryzoideae</taxon>
        <taxon>Oryzeae</taxon>
        <taxon>Oryzinae</taxon>
        <taxon>Leersia</taxon>
    </lineage>
</organism>
<dbReference type="eggNOG" id="KOG1601">
    <property type="taxonomic scope" value="Eukaryota"/>
</dbReference>
<dbReference type="AlphaFoldDB" id="A0A0D9WG75"/>
<dbReference type="GO" id="GO:0009736">
    <property type="term" value="P:cytokinin-activated signaling pathway"/>
    <property type="evidence" value="ECO:0007669"/>
    <property type="project" value="InterPro"/>
</dbReference>
<reference evidence="7" key="2">
    <citation type="submission" date="2013-12" db="EMBL/GenBank/DDBJ databases">
        <authorList>
            <person name="Yu Y."/>
            <person name="Lee S."/>
            <person name="de Baynast K."/>
            <person name="Wissotski M."/>
            <person name="Liu L."/>
            <person name="Talag J."/>
            <person name="Goicoechea J."/>
            <person name="Angelova A."/>
            <person name="Jetty R."/>
            <person name="Kudrna D."/>
            <person name="Golser W."/>
            <person name="Rivera L."/>
            <person name="Zhang J."/>
            <person name="Wing R."/>
        </authorList>
    </citation>
    <scope>NUCLEOTIDE SEQUENCE</scope>
</reference>
<dbReference type="STRING" id="77586.A0A0D9WG75"/>
<evidence type="ECO:0000256" key="2">
    <source>
        <dbReference type="ARBA" id="ARBA00023015"/>
    </source>
</evidence>
<dbReference type="HOGENOM" id="CLU_030138_0_0_1"/>
<dbReference type="InterPro" id="IPR045279">
    <property type="entry name" value="ARR-like"/>
</dbReference>
<keyword evidence="1" id="KW-0902">Two-component regulatory system</keyword>
<keyword evidence="2" id="KW-0805">Transcription regulation</keyword>
<sequence length="477" mass="52720">MDEMCVLCLAVFSEDEDVRTVMRAVLDGACDYIVKPLTSDVTRRIWMHVLRWRLGALRPQASSPSPSIDRQPAATAPPLALTWNRRDGGQDAELAPQPLPVPEGNMVGVVAGSSRGENSQQAAAKAALKKKGAMEVSDEGSNNFEPTQERKKARDRFIWTTDAHSAFVRAYNHLKDEAGPKRIKQLMELEGIFVTKSQVSSHLQKYRGWLETRNNHQVGRSPYVLLNNYNINDVISHCHLKRNSILTEGPLTGMFSRRPVHSIATSNGRPATSQSHYEGVGHKEIDNFISNHQTYQGTAISHGSVIRHASFRSEVTSAGHDGIAQASTSAMRQPTQTSQNCAANLRAINDPKPITQEMSDPQIAPASLGYSNDVMSDWTEISRLDDLLDNDVLMNNLFDGDQLQQDVVTALDETQEVTAFHINNDFRSVQSEGLNNDFPNYEITNGMNGASGGDLTEGMLNDPTLQGDDYDILNYLE</sequence>
<evidence type="ECO:0000256" key="3">
    <source>
        <dbReference type="ARBA" id="ARBA00023125"/>
    </source>
</evidence>
<evidence type="ECO:0000256" key="4">
    <source>
        <dbReference type="ARBA" id="ARBA00023163"/>
    </source>
</evidence>
<keyword evidence="3" id="KW-0238">DNA-binding</keyword>
<dbReference type="EnsemblPlants" id="LPERR05G12280.1">
    <property type="protein sequence ID" value="LPERR05G12280.1"/>
    <property type="gene ID" value="LPERR05G12280"/>
</dbReference>
<dbReference type="GO" id="GO:0003677">
    <property type="term" value="F:DNA binding"/>
    <property type="evidence" value="ECO:0007669"/>
    <property type="project" value="UniProtKB-KW"/>
</dbReference>
<protein>
    <recommendedName>
        <fullName evidence="8">Response regulatory domain-containing protein</fullName>
    </recommendedName>
</protein>
<evidence type="ECO:0000256" key="5">
    <source>
        <dbReference type="ARBA" id="ARBA00023242"/>
    </source>
</evidence>